<protein>
    <submittedName>
        <fullName evidence="5">Related to acid phosphatase</fullName>
    </submittedName>
</protein>
<accession>A0A1E1JVG1</accession>
<feature type="region of interest" description="Disordered" evidence="3">
    <location>
        <begin position="383"/>
        <end position="442"/>
    </location>
</feature>
<dbReference type="GO" id="GO:0000228">
    <property type="term" value="C:nuclear chromosome"/>
    <property type="evidence" value="ECO:0007669"/>
    <property type="project" value="TreeGrafter"/>
</dbReference>
<comment type="caution">
    <text evidence="5">The sequence shown here is derived from an EMBL/GenBank/DDBJ whole genome shotgun (WGS) entry which is preliminary data.</text>
</comment>
<dbReference type="STRING" id="914237.A0A1E1JVG1"/>
<feature type="DNA-binding region" description="NDT80" evidence="2">
    <location>
        <begin position="101"/>
        <end position="334"/>
    </location>
</feature>
<dbReference type="InterPro" id="IPR052605">
    <property type="entry name" value="Fungal_trans_regulator"/>
</dbReference>
<feature type="region of interest" description="Disordered" evidence="3">
    <location>
        <begin position="96"/>
        <end position="118"/>
    </location>
</feature>
<feature type="compositionally biased region" description="Basic and acidic residues" evidence="3">
    <location>
        <begin position="328"/>
        <end position="351"/>
    </location>
</feature>
<dbReference type="Pfam" id="PF05224">
    <property type="entry name" value="NDT80_PhoG"/>
    <property type="match status" value="1"/>
</dbReference>
<organism evidence="5 6">
    <name type="scientific">Rhynchosporium graminicola</name>
    <dbReference type="NCBI Taxonomy" id="2792576"/>
    <lineage>
        <taxon>Eukaryota</taxon>
        <taxon>Fungi</taxon>
        <taxon>Dikarya</taxon>
        <taxon>Ascomycota</taxon>
        <taxon>Pezizomycotina</taxon>
        <taxon>Leotiomycetes</taxon>
        <taxon>Helotiales</taxon>
        <taxon>Ploettnerulaceae</taxon>
        <taxon>Rhynchosporium</taxon>
    </lineage>
</organism>
<evidence type="ECO:0000256" key="2">
    <source>
        <dbReference type="PROSITE-ProRule" id="PRU00850"/>
    </source>
</evidence>
<dbReference type="FunFam" id="2.60.40.1390:FF:000007">
    <property type="entry name" value="p53-like transcription factor"/>
    <property type="match status" value="1"/>
</dbReference>
<evidence type="ECO:0000256" key="1">
    <source>
        <dbReference type="ARBA" id="ARBA00023125"/>
    </source>
</evidence>
<dbReference type="InterPro" id="IPR024061">
    <property type="entry name" value="NDT80_DNA-bd_dom"/>
</dbReference>
<dbReference type="InterPro" id="IPR037141">
    <property type="entry name" value="NDT80_DNA-bd_dom_sf"/>
</dbReference>
<dbReference type="SUPFAM" id="SSF49417">
    <property type="entry name" value="p53-like transcription factors"/>
    <property type="match status" value="1"/>
</dbReference>
<feature type="region of interest" description="Disordered" evidence="3">
    <location>
        <begin position="328"/>
        <end position="359"/>
    </location>
</feature>
<dbReference type="AlphaFoldDB" id="A0A1E1JVG1"/>
<dbReference type="PANTHER" id="PTHR35144">
    <property type="entry name" value="MEIOSIS-SPECIFIC TRANSCRIPTION FACTOR NDT80"/>
    <property type="match status" value="1"/>
</dbReference>
<evidence type="ECO:0000313" key="6">
    <source>
        <dbReference type="Proteomes" id="UP000178129"/>
    </source>
</evidence>
<dbReference type="GO" id="GO:0045944">
    <property type="term" value="P:positive regulation of transcription by RNA polymerase II"/>
    <property type="evidence" value="ECO:0007669"/>
    <property type="project" value="TreeGrafter"/>
</dbReference>
<sequence>MAGYDTGSLTISSLSAAPNDILRLTASNNGQHQLPGHGMDAFDHDLNFEGEGIFFNGRDDVNNHGMPSIPFTPSYELSDAFSATFEDPFPYQSGADFSSLLDDSNTNPQNESTNSSAGLDNKLLSFGAPLIKGPIFDDAGQTWPNMSAELYGMFFVAEDVFGDNNTGAARPMELTCYRRNLFQISGTLVLSRGIKAMINDQGALVPIYDLTATITATESIEGKSTEIISVPWKTAAGSSSEERAGSAPPKWPLDLNINPELDPILVSIPITWKRLQFKHATANNGRRKGLQQHYIIQINIMATLPSGESDKLAEIRSGAIIVRGRSPRNFDSRKDVSLNERKLDSKPRKMSDAAPPVKVDPGVTNSSYKFYALNALSTPLDLPEWNNQQPLPKASPSTASSDLPRPAKMPTLTHQSSSGSARPPVPKTRWKAESSSSSIRPNLATAPIDLSLADDEYSRTGTRGSFSCEPGSPLFERDRMRRSVGIGMGSPIENADLLYEYFPLSVDDWMPPVDAIYRPHVVHHTIVPPDLKAEQVKNKTKRYFSADD</sequence>
<dbReference type="InterPro" id="IPR008967">
    <property type="entry name" value="p53-like_TF_DNA-bd_sf"/>
</dbReference>
<dbReference type="GO" id="GO:0003700">
    <property type="term" value="F:DNA-binding transcription factor activity"/>
    <property type="evidence" value="ECO:0007669"/>
    <property type="project" value="UniProtKB-UniRule"/>
</dbReference>
<gene>
    <name evidence="5" type="ORF">RCO7_02466</name>
</gene>
<dbReference type="EMBL" id="FJUW01000003">
    <property type="protein sequence ID" value="CZS89701.1"/>
    <property type="molecule type" value="Genomic_DNA"/>
</dbReference>
<dbReference type="Proteomes" id="UP000178129">
    <property type="component" value="Unassembled WGS sequence"/>
</dbReference>
<dbReference type="InParanoid" id="A0A1E1JVG1"/>
<evidence type="ECO:0000256" key="3">
    <source>
        <dbReference type="SAM" id="MobiDB-lite"/>
    </source>
</evidence>
<proteinExistence type="predicted"/>
<evidence type="ECO:0000259" key="4">
    <source>
        <dbReference type="PROSITE" id="PS51517"/>
    </source>
</evidence>
<keyword evidence="1 2" id="KW-0238">DNA-binding</keyword>
<keyword evidence="6" id="KW-1185">Reference proteome</keyword>
<dbReference type="PANTHER" id="PTHR35144:SF1">
    <property type="entry name" value="PROTEIN PACG"/>
    <property type="match status" value="1"/>
</dbReference>
<dbReference type="GO" id="GO:0051321">
    <property type="term" value="P:meiotic cell cycle"/>
    <property type="evidence" value="ECO:0007669"/>
    <property type="project" value="TreeGrafter"/>
</dbReference>
<dbReference type="GO" id="GO:0003677">
    <property type="term" value="F:DNA binding"/>
    <property type="evidence" value="ECO:0007669"/>
    <property type="project" value="UniProtKB-KW"/>
</dbReference>
<dbReference type="PROSITE" id="PS51517">
    <property type="entry name" value="NDT80"/>
    <property type="match status" value="1"/>
</dbReference>
<evidence type="ECO:0000313" key="5">
    <source>
        <dbReference type="EMBL" id="CZS89701.1"/>
    </source>
</evidence>
<feature type="compositionally biased region" description="Polar residues" evidence="3">
    <location>
        <begin position="385"/>
        <end position="401"/>
    </location>
</feature>
<name>A0A1E1JVG1_9HELO</name>
<feature type="domain" description="NDT80" evidence="4">
    <location>
        <begin position="101"/>
        <end position="334"/>
    </location>
</feature>
<feature type="compositionally biased region" description="Polar residues" evidence="3">
    <location>
        <begin position="101"/>
        <end position="118"/>
    </location>
</feature>
<dbReference type="Gene3D" id="2.60.40.1390">
    <property type="entry name" value="NDT80 DNA-binding domain"/>
    <property type="match status" value="2"/>
</dbReference>
<reference evidence="6" key="1">
    <citation type="submission" date="2016-03" db="EMBL/GenBank/DDBJ databases">
        <authorList>
            <person name="Ploux O."/>
        </authorList>
    </citation>
    <scope>NUCLEOTIDE SEQUENCE [LARGE SCALE GENOMIC DNA]</scope>
    <source>
        <strain evidence="6">UK7</strain>
    </source>
</reference>